<dbReference type="Gene3D" id="3.40.50.10170">
    <property type="match status" value="1"/>
</dbReference>
<dbReference type="Pfam" id="PF02734">
    <property type="entry name" value="Dak2"/>
    <property type="match status" value="1"/>
</dbReference>
<dbReference type="Pfam" id="PF21645">
    <property type="entry name" value="FakA-like_M"/>
    <property type="match status" value="1"/>
</dbReference>
<gene>
    <name evidence="3" type="ORF">CKO31_12310</name>
</gene>
<evidence type="ECO:0000256" key="1">
    <source>
        <dbReference type="ARBA" id="ARBA00023121"/>
    </source>
</evidence>
<dbReference type="PROSITE" id="PS50096">
    <property type="entry name" value="IQ"/>
    <property type="match status" value="1"/>
</dbReference>
<dbReference type="Proteomes" id="UP000748752">
    <property type="component" value="Unassembled WGS sequence"/>
</dbReference>
<dbReference type="Gene3D" id="1.25.40.340">
    <property type="match status" value="1"/>
</dbReference>
<accession>A0ABS1CJH8</accession>
<dbReference type="InterPro" id="IPR003797">
    <property type="entry name" value="DegV"/>
</dbReference>
<dbReference type="InterPro" id="IPR048394">
    <property type="entry name" value="FakA-like_M"/>
</dbReference>
<dbReference type="PROSITE" id="PS51482">
    <property type="entry name" value="DEGV"/>
    <property type="match status" value="1"/>
</dbReference>
<dbReference type="SMART" id="SM01121">
    <property type="entry name" value="Dak1_2"/>
    <property type="match status" value="1"/>
</dbReference>
<organism evidence="3 4">
    <name type="scientific">Thiohalocapsa halophila</name>
    <dbReference type="NCBI Taxonomy" id="69359"/>
    <lineage>
        <taxon>Bacteria</taxon>
        <taxon>Pseudomonadati</taxon>
        <taxon>Pseudomonadota</taxon>
        <taxon>Gammaproteobacteria</taxon>
        <taxon>Chromatiales</taxon>
        <taxon>Chromatiaceae</taxon>
        <taxon>Thiohalocapsa</taxon>
    </lineage>
</organism>
<dbReference type="Pfam" id="PF02645">
    <property type="entry name" value="DegV"/>
    <property type="match status" value="1"/>
</dbReference>
<dbReference type="PANTHER" id="PTHR33434:SF2">
    <property type="entry name" value="FATTY ACID-BINDING PROTEIN TM_1468"/>
    <property type="match status" value="1"/>
</dbReference>
<evidence type="ECO:0000313" key="3">
    <source>
        <dbReference type="EMBL" id="MBK1631511.1"/>
    </source>
</evidence>
<name>A0ABS1CJH8_9GAMM</name>
<feature type="domain" description="DhaL" evidence="2">
    <location>
        <begin position="19"/>
        <end position="215"/>
    </location>
</feature>
<dbReference type="EMBL" id="NRRV01000027">
    <property type="protein sequence ID" value="MBK1631511.1"/>
    <property type="molecule type" value="Genomic_DNA"/>
</dbReference>
<evidence type="ECO:0000259" key="2">
    <source>
        <dbReference type="PROSITE" id="PS51480"/>
    </source>
</evidence>
<dbReference type="SUPFAM" id="SSF82549">
    <property type="entry name" value="DAK1/DegV-like"/>
    <property type="match status" value="1"/>
</dbReference>
<sequence length="615" mass="63437">MSAQSLPDVTAATAPLDGRRLLHCWHGAATALLAQRGRLDQENVFPVADGDTGTNMAATLTEAVAACTPLRHAGHMQNALAGAALAASRGNSGIILAQFLGGLAAGLRDAERVDARALAAAAGPAVASARGAVAAPVEGTVLTVMAAWAEALAAACTEAASPDSLADLATALAGARQAAAAALAHTPSQLAALADAGVVDAGADGFVCLLGGFAAALATSPDADGALADPDAPMLPESLHGDHDPARLPAPPTLRWCTEILLEDTRASPEQVRGLLADLGDSVIAAGRAPRLKVHLHTNQPHLAAARLRAHGRLGPQKVEDMRLQYAAHHGPAAPVGLVTDSACDLPAALRERYQVHQVPLTIQWQEHEYIDGRTLTAADFYSQLGRSPEHPRTSQPPLPRFERLYGDLLGCHEELLSLHLSARMSGTFGAARLAAERTGRGRVHCVDTRRLSAALGLVVLGAAEALADGADARTAAELARDLAARTDIFVLVPSLEAMVSGGRISAGVGKLARWSGLKPLVSVNAEGTAAVRGAALSVDGLERGMLARLRRGKRRRETERWAVVHAAAPAAAARLTAKAADVLGSEPAWLMETAPILGAHVGLDSVGVAVTWRS</sequence>
<dbReference type="Gene3D" id="3.30.1180.10">
    <property type="match status" value="1"/>
</dbReference>
<comment type="caution">
    <text evidence="3">The sequence shown here is derived from an EMBL/GenBank/DDBJ whole genome shotgun (WGS) entry which is preliminary data.</text>
</comment>
<keyword evidence="1" id="KW-0446">Lipid-binding</keyword>
<dbReference type="PANTHER" id="PTHR33434">
    <property type="entry name" value="DEGV DOMAIN-CONTAINING PROTEIN DR_1986-RELATED"/>
    <property type="match status" value="1"/>
</dbReference>
<dbReference type="SMART" id="SM01120">
    <property type="entry name" value="Dak2"/>
    <property type="match status" value="1"/>
</dbReference>
<dbReference type="InterPro" id="IPR050270">
    <property type="entry name" value="DegV_domain_contain"/>
</dbReference>
<dbReference type="InterPro" id="IPR004007">
    <property type="entry name" value="DhaL_dom"/>
</dbReference>
<dbReference type="RefSeq" id="WP_200237864.1">
    <property type="nucleotide sequence ID" value="NZ_NRRV01000027.1"/>
</dbReference>
<dbReference type="SUPFAM" id="SSF101473">
    <property type="entry name" value="DhaL-like"/>
    <property type="match status" value="1"/>
</dbReference>
<dbReference type="InterPro" id="IPR036117">
    <property type="entry name" value="DhaL_dom_sf"/>
</dbReference>
<reference evidence="3 4" key="1">
    <citation type="journal article" date="2020" name="Microorganisms">
        <title>Osmotic Adaptation and Compatible Solute Biosynthesis of Phototrophic Bacteria as Revealed from Genome Analyses.</title>
        <authorList>
            <person name="Imhoff J.F."/>
            <person name="Rahn T."/>
            <person name="Kunzel S."/>
            <person name="Keller A."/>
            <person name="Neulinger S.C."/>
        </authorList>
    </citation>
    <scope>NUCLEOTIDE SEQUENCE [LARGE SCALE GENOMIC DNA]</scope>
    <source>
        <strain evidence="3 4">DSM 6210</strain>
    </source>
</reference>
<proteinExistence type="predicted"/>
<protein>
    <recommendedName>
        <fullName evidence="2">DhaL domain-containing protein</fullName>
    </recommendedName>
</protein>
<dbReference type="InterPro" id="IPR043168">
    <property type="entry name" value="DegV_C"/>
</dbReference>
<dbReference type="InterPro" id="IPR033470">
    <property type="entry name" value="FakA-like_C"/>
</dbReference>
<dbReference type="PROSITE" id="PS51480">
    <property type="entry name" value="DHAL"/>
    <property type="match status" value="1"/>
</dbReference>
<dbReference type="NCBIfam" id="TIGR00762">
    <property type="entry name" value="DegV"/>
    <property type="match status" value="1"/>
</dbReference>
<keyword evidence="4" id="KW-1185">Reference proteome</keyword>
<evidence type="ECO:0000313" key="4">
    <source>
        <dbReference type="Proteomes" id="UP000748752"/>
    </source>
</evidence>